<proteinExistence type="predicted"/>
<protein>
    <submittedName>
        <fullName evidence="1">Uncharacterized protein</fullName>
    </submittedName>
</protein>
<sequence length="99" mass="11639">MNNKLNEIKGTIEKWNNPMSLKRREEVVLNHLRIGHTHHTHGHLMKKEPPKICAIICRITTTIITVYRMQTQKRHDSNSTFRNTAFTTHWALTKNPSKI</sequence>
<gene>
    <name evidence="1" type="ORF">g.150337</name>
</gene>
<reference evidence="1" key="1">
    <citation type="submission" date="2018-04" db="EMBL/GenBank/DDBJ databases">
        <title>Transcriptome of Schizaphis graminum biotype I.</title>
        <authorList>
            <person name="Scully E.D."/>
            <person name="Geib S.M."/>
            <person name="Palmer N.A."/>
            <person name="Koch K."/>
            <person name="Bradshaw J."/>
            <person name="Heng-Moss T."/>
            <person name="Sarath G."/>
        </authorList>
    </citation>
    <scope>NUCLEOTIDE SEQUENCE</scope>
</reference>
<name>A0A2S2PC69_SCHGA</name>
<evidence type="ECO:0000313" key="1">
    <source>
        <dbReference type="EMBL" id="MBY26788.1"/>
    </source>
</evidence>
<accession>A0A2S2PC69</accession>
<organism evidence="1">
    <name type="scientific">Schizaphis graminum</name>
    <name type="common">Green bug aphid</name>
    <dbReference type="NCBI Taxonomy" id="13262"/>
    <lineage>
        <taxon>Eukaryota</taxon>
        <taxon>Metazoa</taxon>
        <taxon>Ecdysozoa</taxon>
        <taxon>Arthropoda</taxon>
        <taxon>Hexapoda</taxon>
        <taxon>Insecta</taxon>
        <taxon>Pterygota</taxon>
        <taxon>Neoptera</taxon>
        <taxon>Paraneoptera</taxon>
        <taxon>Hemiptera</taxon>
        <taxon>Sternorrhyncha</taxon>
        <taxon>Aphidomorpha</taxon>
        <taxon>Aphidoidea</taxon>
        <taxon>Aphididae</taxon>
        <taxon>Aphidini</taxon>
        <taxon>Schizaphis</taxon>
    </lineage>
</organism>
<dbReference type="EMBL" id="GGMR01014169">
    <property type="protein sequence ID" value="MBY26788.1"/>
    <property type="molecule type" value="Transcribed_RNA"/>
</dbReference>
<dbReference type="AlphaFoldDB" id="A0A2S2PC69"/>